<evidence type="ECO:0000256" key="2">
    <source>
        <dbReference type="ARBA" id="ARBA00022679"/>
    </source>
</evidence>
<feature type="region of interest" description="Disordered" evidence="9">
    <location>
        <begin position="279"/>
        <end position="305"/>
    </location>
</feature>
<name>A0AAD8F9A9_BIOPF</name>
<gene>
    <name evidence="10" type="ORF">Bpfe_013973</name>
</gene>
<comment type="similarity">
    <text evidence="1 8">Belongs to the inositol phosphokinase (IPK) family.</text>
</comment>
<keyword evidence="5" id="KW-0067">ATP-binding</keyword>
<protein>
    <recommendedName>
        <fullName evidence="8">Kinase</fullName>
        <ecNumber evidence="8">2.7.-.-</ecNumber>
    </recommendedName>
</protein>
<comment type="caution">
    <text evidence="10">The sequence shown here is derived from an EMBL/GenBank/DDBJ whole genome shotgun (WGS) entry which is preliminary data.</text>
</comment>
<evidence type="ECO:0000256" key="4">
    <source>
        <dbReference type="ARBA" id="ARBA00022777"/>
    </source>
</evidence>
<dbReference type="GO" id="GO:0005524">
    <property type="term" value="F:ATP binding"/>
    <property type="evidence" value="ECO:0007669"/>
    <property type="project" value="UniProtKB-KW"/>
</dbReference>
<sequence length="379" mass="43229">MSSKTEEPGFHQHECPEHQEQHQSSVQINSKMVDEWKTLTTQVGGHQFEQGDKHGMVDIGNGFVLKSLQNPPRGVRELNFYQKVFDKECADADLIELRDFMPTFHGTVEKNGGKFLKLANLTFGYKKPCVIDLKMGKVTYDQEATPEKIAGEIAKYPPLTKLGFQITGMMIYDPVTDEYEKFGKNFGKSLTEETIISEGLDKFFRQGKGELRKDVVQPILFKLKKLESWFLKQRKYSFIASSLFMVYEGSKVVDTIIISAKVKNDLIHTKTELPSDNIESRLVEGQDDNKNRQEKSVTNQKRHIQGDDDALATKKFKLNNDFLSKPSEQKHDLPELEKSEDTAQVHLIDFAHAFPATDLDSNFLFGLQKLINIMKTLGK</sequence>
<dbReference type="SUPFAM" id="SSF56104">
    <property type="entry name" value="SAICAR synthase-like"/>
    <property type="match status" value="1"/>
</dbReference>
<evidence type="ECO:0000256" key="8">
    <source>
        <dbReference type="RuleBase" id="RU363090"/>
    </source>
</evidence>
<dbReference type="GO" id="GO:0005737">
    <property type="term" value="C:cytoplasm"/>
    <property type="evidence" value="ECO:0007669"/>
    <property type="project" value="TreeGrafter"/>
</dbReference>
<dbReference type="InterPro" id="IPR038286">
    <property type="entry name" value="IPK_sf"/>
</dbReference>
<evidence type="ECO:0000256" key="7">
    <source>
        <dbReference type="ARBA" id="ARBA00036525"/>
    </source>
</evidence>
<dbReference type="EC" id="2.7.-.-" evidence="8"/>
<keyword evidence="4 8" id="KW-0418">Kinase</keyword>
<dbReference type="GO" id="GO:0005634">
    <property type="term" value="C:nucleus"/>
    <property type="evidence" value="ECO:0007669"/>
    <property type="project" value="TreeGrafter"/>
</dbReference>
<dbReference type="InterPro" id="IPR005522">
    <property type="entry name" value="IPK"/>
</dbReference>
<accession>A0AAD8F9A9</accession>
<comment type="catalytic activity">
    <reaction evidence="6">
        <text>1D-myo-inositol 1,4,5-trisphosphate + 2 ATP = 1D-myo-inositol 1,3,4,5,6-pentakisphosphate + 2 ADP + 2 H(+)</text>
        <dbReference type="Rhea" id="RHEA:32359"/>
        <dbReference type="ChEBI" id="CHEBI:15378"/>
        <dbReference type="ChEBI" id="CHEBI:30616"/>
        <dbReference type="ChEBI" id="CHEBI:57733"/>
        <dbReference type="ChEBI" id="CHEBI:203600"/>
        <dbReference type="ChEBI" id="CHEBI:456216"/>
        <dbReference type="EC" id="2.7.1.151"/>
    </reaction>
</comment>
<keyword evidence="2 8" id="KW-0808">Transferase</keyword>
<dbReference type="GO" id="GO:0051765">
    <property type="term" value="F:inositol tetrakisphosphate kinase activity"/>
    <property type="evidence" value="ECO:0007669"/>
    <property type="project" value="TreeGrafter"/>
</dbReference>
<dbReference type="EMBL" id="JASAOG010000061">
    <property type="protein sequence ID" value="KAK0056477.1"/>
    <property type="molecule type" value="Genomic_DNA"/>
</dbReference>
<dbReference type="Proteomes" id="UP001233172">
    <property type="component" value="Unassembled WGS sequence"/>
</dbReference>
<reference evidence="10" key="2">
    <citation type="submission" date="2023-04" db="EMBL/GenBank/DDBJ databases">
        <authorList>
            <person name="Bu L."/>
            <person name="Lu L."/>
            <person name="Laidemitt M.R."/>
            <person name="Zhang S.M."/>
            <person name="Mutuku M."/>
            <person name="Mkoji G."/>
            <person name="Steinauer M."/>
            <person name="Loker E.S."/>
        </authorList>
    </citation>
    <scope>NUCLEOTIDE SEQUENCE</scope>
    <source>
        <strain evidence="10">KasaAsao</strain>
        <tissue evidence="10">Whole Snail</tissue>
    </source>
</reference>
<evidence type="ECO:0000256" key="5">
    <source>
        <dbReference type="ARBA" id="ARBA00022840"/>
    </source>
</evidence>
<dbReference type="AlphaFoldDB" id="A0AAD8F9A9"/>
<evidence type="ECO:0000313" key="11">
    <source>
        <dbReference type="Proteomes" id="UP001233172"/>
    </source>
</evidence>
<evidence type="ECO:0000256" key="9">
    <source>
        <dbReference type="SAM" id="MobiDB-lite"/>
    </source>
</evidence>
<feature type="compositionally biased region" description="Basic and acidic residues" evidence="9">
    <location>
        <begin position="279"/>
        <end position="295"/>
    </location>
</feature>
<dbReference type="PANTHER" id="PTHR12400">
    <property type="entry name" value="INOSITOL POLYPHOSPHATE KINASE"/>
    <property type="match status" value="1"/>
</dbReference>
<dbReference type="GO" id="GO:0032958">
    <property type="term" value="P:inositol phosphate biosynthetic process"/>
    <property type="evidence" value="ECO:0007669"/>
    <property type="project" value="InterPro"/>
</dbReference>
<evidence type="ECO:0000256" key="1">
    <source>
        <dbReference type="ARBA" id="ARBA00007374"/>
    </source>
</evidence>
<dbReference type="Gene3D" id="3.30.470.160">
    <property type="entry name" value="Inositol polyphosphate kinase"/>
    <property type="match status" value="1"/>
</dbReference>
<evidence type="ECO:0000256" key="3">
    <source>
        <dbReference type="ARBA" id="ARBA00022741"/>
    </source>
</evidence>
<proteinExistence type="inferred from homology"/>
<feature type="compositionally biased region" description="Basic and acidic residues" evidence="9">
    <location>
        <begin position="1"/>
        <end position="21"/>
    </location>
</feature>
<keyword evidence="11" id="KW-1185">Reference proteome</keyword>
<evidence type="ECO:0000313" key="10">
    <source>
        <dbReference type="EMBL" id="KAK0056477.1"/>
    </source>
</evidence>
<dbReference type="GO" id="GO:0008440">
    <property type="term" value="F:inositol-1,4,5-trisphosphate 3-kinase activity"/>
    <property type="evidence" value="ECO:0007669"/>
    <property type="project" value="TreeGrafter"/>
</dbReference>
<feature type="region of interest" description="Disordered" evidence="9">
    <location>
        <begin position="1"/>
        <end position="26"/>
    </location>
</feature>
<dbReference type="PANTHER" id="PTHR12400:SF51">
    <property type="entry name" value="INOSITOL POLYPHOSPHATE MULTIKINASE"/>
    <property type="match status" value="1"/>
</dbReference>
<keyword evidence="3" id="KW-0547">Nucleotide-binding</keyword>
<dbReference type="Pfam" id="PF03770">
    <property type="entry name" value="IPK"/>
    <property type="match status" value="1"/>
</dbReference>
<comment type="catalytic activity">
    <reaction evidence="7">
        <text>1D-myo-inositol 1,3,4,6-tetrakisphosphate + ATP = 1D-myo-inositol 1,3,4,5,6-pentakisphosphate + ADP + H(+)</text>
        <dbReference type="Rhea" id="RHEA:12717"/>
        <dbReference type="ChEBI" id="CHEBI:15378"/>
        <dbReference type="ChEBI" id="CHEBI:30616"/>
        <dbReference type="ChEBI" id="CHEBI:57660"/>
        <dbReference type="ChEBI" id="CHEBI:57733"/>
        <dbReference type="ChEBI" id="CHEBI:456216"/>
        <dbReference type="EC" id="2.7.1.140"/>
    </reaction>
</comment>
<evidence type="ECO:0000256" key="6">
    <source>
        <dbReference type="ARBA" id="ARBA00036164"/>
    </source>
</evidence>
<reference evidence="10" key="1">
    <citation type="journal article" date="2023" name="PLoS Negl. Trop. Dis.">
        <title>A genome sequence for Biomphalaria pfeifferi, the major vector snail for the human-infecting parasite Schistosoma mansoni.</title>
        <authorList>
            <person name="Bu L."/>
            <person name="Lu L."/>
            <person name="Laidemitt M.R."/>
            <person name="Zhang S.M."/>
            <person name="Mutuku M."/>
            <person name="Mkoji G."/>
            <person name="Steinauer M."/>
            <person name="Loker E.S."/>
        </authorList>
    </citation>
    <scope>NUCLEOTIDE SEQUENCE</scope>
    <source>
        <strain evidence="10">KasaAsao</strain>
    </source>
</reference>
<organism evidence="10 11">
    <name type="scientific">Biomphalaria pfeifferi</name>
    <name type="common">Bloodfluke planorb</name>
    <name type="synonym">Freshwater snail</name>
    <dbReference type="NCBI Taxonomy" id="112525"/>
    <lineage>
        <taxon>Eukaryota</taxon>
        <taxon>Metazoa</taxon>
        <taxon>Spiralia</taxon>
        <taxon>Lophotrochozoa</taxon>
        <taxon>Mollusca</taxon>
        <taxon>Gastropoda</taxon>
        <taxon>Heterobranchia</taxon>
        <taxon>Euthyneura</taxon>
        <taxon>Panpulmonata</taxon>
        <taxon>Hygrophila</taxon>
        <taxon>Lymnaeoidea</taxon>
        <taxon>Planorbidae</taxon>
        <taxon>Biomphalaria</taxon>
    </lineage>
</organism>